<evidence type="ECO:0000313" key="1">
    <source>
        <dbReference type="EMBL" id="KAG2290552.1"/>
    </source>
</evidence>
<proteinExistence type="predicted"/>
<sequence>MVMEETRDQRTGTRRELAKRLMSNLKDTSSIESSKSLISEILSIYQNAISMLDDKKVLKRSREIDDKYSKNVIKRGKLSSKD</sequence>
<evidence type="ECO:0000313" key="2">
    <source>
        <dbReference type="Proteomes" id="UP000886595"/>
    </source>
</evidence>
<protein>
    <submittedName>
        <fullName evidence="1">Uncharacterized protein</fullName>
    </submittedName>
</protein>
<name>A0A8X7UTR5_BRACI</name>
<dbReference type="EMBL" id="JAAMPC010000010">
    <property type="protein sequence ID" value="KAG2290552.1"/>
    <property type="molecule type" value="Genomic_DNA"/>
</dbReference>
<keyword evidence="2" id="KW-1185">Reference proteome</keyword>
<accession>A0A8X7UTR5</accession>
<dbReference type="Proteomes" id="UP000886595">
    <property type="component" value="Unassembled WGS sequence"/>
</dbReference>
<comment type="caution">
    <text evidence="1">The sequence shown here is derived from an EMBL/GenBank/DDBJ whole genome shotgun (WGS) entry which is preliminary data.</text>
</comment>
<organism evidence="1 2">
    <name type="scientific">Brassica carinata</name>
    <name type="common">Ethiopian mustard</name>
    <name type="synonym">Abyssinian cabbage</name>
    <dbReference type="NCBI Taxonomy" id="52824"/>
    <lineage>
        <taxon>Eukaryota</taxon>
        <taxon>Viridiplantae</taxon>
        <taxon>Streptophyta</taxon>
        <taxon>Embryophyta</taxon>
        <taxon>Tracheophyta</taxon>
        <taxon>Spermatophyta</taxon>
        <taxon>Magnoliopsida</taxon>
        <taxon>eudicotyledons</taxon>
        <taxon>Gunneridae</taxon>
        <taxon>Pentapetalae</taxon>
        <taxon>rosids</taxon>
        <taxon>malvids</taxon>
        <taxon>Brassicales</taxon>
        <taxon>Brassicaceae</taxon>
        <taxon>Brassiceae</taxon>
        <taxon>Brassica</taxon>
    </lineage>
</organism>
<gene>
    <name evidence="1" type="ORF">Bca52824_050156</name>
</gene>
<dbReference type="AlphaFoldDB" id="A0A8X7UTR5"/>
<reference evidence="1 2" key="1">
    <citation type="submission" date="2020-02" db="EMBL/GenBank/DDBJ databases">
        <authorList>
            <person name="Ma Q."/>
            <person name="Huang Y."/>
            <person name="Song X."/>
            <person name="Pei D."/>
        </authorList>
    </citation>
    <scope>NUCLEOTIDE SEQUENCE [LARGE SCALE GENOMIC DNA]</scope>
    <source>
        <strain evidence="1">Sxm20200214</strain>
        <tissue evidence="1">Leaf</tissue>
    </source>
</reference>